<dbReference type="KEGG" id="talb:FTW19_20605"/>
<dbReference type="AlphaFoldDB" id="A0A5B9EG93"/>
<dbReference type="EMBL" id="CP042806">
    <property type="protein sequence ID" value="QEE30165.1"/>
    <property type="molecule type" value="Genomic_DNA"/>
</dbReference>
<evidence type="ECO:0000313" key="3">
    <source>
        <dbReference type="Proteomes" id="UP000321820"/>
    </source>
</evidence>
<evidence type="ECO:0000256" key="1">
    <source>
        <dbReference type="SAM" id="MobiDB-lite"/>
    </source>
</evidence>
<feature type="compositionally biased region" description="Basic and acidic residues" evidence="1">
    <location>
        <begin position="45"/>
        <end position="63"/>
    </location>
</feature>
<proteinExistence type="predicted"/>
<name>A0A5B9EG93_9BACT</name>
<gene>
    <name evidence="2" type="ORF">FTW19_20605</name>
</gene>
<sequence>MPNLGLAGKLKHYDAALGRLWQLSLLRDTLLEPMTLGHLGLYSIDSRDKGHQKEREEDKESARKHQVNARSLEYLRQSKASETGVAATENIRSQAITL</sequence>
<protein>
    <submittedName>
        <fullName evidence="2">Uncharacterized protein</fullName>
    </submittedName>
</protein>
<dbReference type="Proteomes" id="UP000321820">
    <property type="component" value="Chromosome"/>
</dbReference>
<organism evidence="2 3">
    <name type="scientific">Terriglobus albidus</name>
    <dbReference type="NCBI Taxonomy" id="1592106"/>
    <lineage>
        <taxon>Bacteria</taxon>
        <taxon>Pseudomonadati</taxon>
        <taxon>Acidobacteriota</taxon>
        <taxon>Terriglobia</taxon>
        <taxon>Terriglobales</taxon>
        <taxon>Acidobacteriaceae</taxon>
        <taxon>Terriglobus</taxon>
    </lineage>
</organism>
<feature type="region of interest" description="Disordered" evidence="1">
    <location>
        <begin position="45"/>
        <end position="67"/>
    </location>
</feature>
<accession>A0A5B9EG93</accession>
<reference evidence="2 3" key="1">
    <citation type="submission" date="2019-08" db="EMBL/GenBank/DDBJ databases">
        <title>Complete genome sequence of Terriglobus albidus strain ORNL.</title>
        <authorList>
            <person name="Podar M."/>
        </authorList>
    </citation>
    <scope>NUCLEOTIDE SEQUENCE [LARGE SCALE GENOMIC DNA]</scope>
    <source>
        <strain evidence="2 3">ORNL</strain>
    </source>
</reference>
<evidence type="ECO:0000313" key="2">
    <source>
        <dbReference type="EMBL" id="QEE30165.1"/>
    </source>
</evidence>
<dbReference type="RefSeq" id="WP_147649434.1">
    <property type="nucleotide sequence ID" value="NZ_CP042806.1"/>
</dbReference>
<keyword evidence="3" id="KW-1185">Reference proteome</keyword>